<dbReference type="RefSeq" id="WP_211278112.1">
    <property type="nucleotide sequence ID" value="NZ_MTSM01000058.1"/>
</dbReference>
<evidence type="ECO:0000313" key="1">
    <source>
        <dbReference type="EMBL" id="OPX54074.1"/>
    </source>
</evidence>
<keyword evidence="2" id="KW-1185">Reference proteome</keyword>
<organism evidence="1 2">
    <name type="scientific">Oceanospirillum multiglobuliferum</name>
    <dbReference type="NCBI Taxonomy" id="64969"/>
    <lineage>
        <taxon>Bacteria</taxon>
        <taxon>Pseudomonadati</taxon>
        <taxon>Pseudomonadota</taxon>
        <taxon>Gammaproteobacteria</taxon>
        <taxon>Oceanospirillales</taxon>
        <taxon>Oceanospirillaceae</taxon>
        <taxon>Oceanospirillum</taxon>
    </lineage>
</organism>
<reference evidence="1 2" key="1">
    <citation type="submission" date="2017-01" db="EMBL/GenBank/DDBJ databases">
        <title>Genome Sequencing of a Marine Spirillum, Oceanospirillum multiglobuliferum ATCC 33336, from Japan.</title>
        <authorList>
            <person name="Carney J.G."/>
            <person name="Trachtenberg A.M."/>
            <person name="Rheaume B.A."/>
            <person name="Linnane J.D."/>
            <person name="Pitts N.L."/>
            <person name="Mykles D.L."/>
            <person name="Maclea K.S."/>
        </authorList>
    </citation>
    <scope>NUCLEOTIDE SEQUENCE [LARGE SCALE GENOMIC DNA]</scope>
    <source>
        <strain evidence="1 2">ATCC 33336</strain>
    </source>
</reference>
<name>A0A1V4T2A1_9GAMM</name>
<evidence type="ECO:0000313" key="2">
    <source>
        <dbReference type="Proteomes" id="UP000191418"/>
    </source>
</evidence>
<sequence length="66" mass="8158">FFSFKKERKRLRNKAFGSKIFTDKMQKFFVRILSITLNFVHNLNAEIRKNEKMKNYQKPIDFEKIR</sequence>
<dbReference type="Proteomes" id="UP000191418">
    <property type="component" value="Unassembled WGS sequence"/>
</dbReference>
<proteinExistence type="predicted"/>
<protein>
    <submittedName>
        <fullName evidence="1">Uncharacterized protein</fullName>
    </submittedName>
</protein>
<dbReference type="EMBL" id="MTSM01000058">
    <property type="protein sequence ID" value="OPX54074.1"/>
    <property type="molecule type" value="Genomic_DNA"/>
</dbReference>
<dbReference type="AlphaFoldDB" id="A0A1V4T2A1"/>
<comment type="caution">
    <text evidence="1">The sequence shown here is derived from an EMBL/GenBank/DDBJ whole genome shotgun (WGS) entry which is preliminary data.</text>
</comment>
<feature type="non-terminal residue" evidence="1">
    <location>
        <position position="1"/>
    </location>
</feature>
<gene>
    <name evidence="1" type="ORF">BTE48_16145</name>
</gene>
<accession>A0A1V4T2A1</accession>